<name>A0A8H6CD00_9LECA</name>
<sequence>MATGAVQFPPSNIVLPGSRLLPTAPFPDTHSTPSSFPPPSASPRSITDDWVSLFNNLLSGEHASITKLFFKESCWRDLLCMTWDFHTLQGPEQILRFIQSSPQGGQLTSVSLDDSSAHKFPQASGFGSLKAVQTFLKIETSTGRGDGLVRLVSDTNDGGRWKALTLFTTLKELKGYEENIRSRRPRGTESSLEDRGRNWKDRLVTQQNFEGGRQPIVLILGAGQGGLTVAARLKQLGLETLIIDRNPRIGDNWRNRYHQLVLHDSVWYDHMPYLNFPPNWPVFTPKDKLADWFEYYAGVLELNVWTNTTLETSEWSESTRQWTVTLAREKDGKKENRNSFFLNRIQLNNKSIGTLHPRHVILATGHSGEPYFPSRIAGIDDFRGDLLIHSSQFTTPRGKSKGKKAVVVGCCNSGHDIARDYYDHGYDVTMVQRSSTLVLTSDTLSEVTMKGLYAEDGPPVEDADIVNMSIPNPIAKRLHIQATSEMMRRDSTLLHGLTAAGFAVDSGPDGAGLYMKYLSRGGGYYIDVGASQLIVDKKIKIKQGHDVKSIKARSLVLADGSELEADEIVFATGYQNMRETARKVFGDELAESVHDVWGFDDEGETRGMWRRSGHPGFWFFGGNLALCRFYSRLLALQIKAIEVLSSSGMTDLHEPFHLVSLTYIYKVPHVYPPNADWNSTGWNQWEFNEELQYISHGYMAAAYLGLAAGSHARDNAHNFAVFAFCIYHIELQCLGTFQSDVKRRRDLPFESALSPKAVERIRQGKSDPRRDLTKNTDRGIRSLSQVFWLRTTWKVEESVLRALEMLMLLELCSGR</sequence>
<dbReference type="InterPro" id="IPR023753">
    <property type="entry name" value="FAD/NAD-binding_dom"/>
</dbReference>
<dbReference type="GO" id="GO:0004497">
    <property type="term" value="F:monooxygenase activity"/>
    <property type="evidence" value="ECO:0007669"/>
    <property type="project" value="TreeGrafter"/>
</dbReference>
<feature type="region of interest" description="Disordered" evidence="2">
    <location>
        <begin position="24"/>
        <end position="43"/>
    </location>
</feature>
<dbReference type="Proteomes" id="UP000593566">
    <property type="component" value="Unassembled WGS sequence"/>
</dbReference>
<dbReference type="Gene3D" id="3.50.50.60">
    <property type="entry name" value="FAD/NAD(P)-binding domain"/>
    <property type="match status" value="1"/>
</dbReference>
<evidence type="ECO:0000259" key="3">
    <source>
        <dbReference type="Pfam" id="PF07992"/>
    </source>
</evidence>
<dbReference type="EMBL" id="JACCJB010000015">
    <property type="protein sequence ID" value="KAF6221026.1"/>
    <property type="molecule type" value="Genomic_DNA"/>
</dbReference>
<keyword evidence="1" id="KW-0560">Oxidoreductase</keyword>
<dbReference type="GeneID" id="59331119"/>
<dbReference type="Pfam" id="PF07992">
    <property type="entry name" value="Pyr_redox_2"/>
    <property type="match status" value="1"/>
</dbReference>
<keyword evidence="5" id="KW-1185">Reference proteome</keyword>
<dbReference type="InterPro" id="IPR050982">
    <property type="entry name" value="Auxin_biosynth/cation_transpt"/>
</dbReference>
<gene>
    <name evidence="4" type="ORF">HO133_002707</name>
</gene>
<dbReference type="GO" id="GO:0050660">
    <property type="term" value="F:flavin adenine dinucleotide binding"/>
    <property type="evidence" value="ECO:0007669"/>
    <property type="project" value="TreeGrafter"/>
</dbReference>
<organism evidence="4 5">
    <name type="scientific">Letharia lupina</name>
    <dbReference type="NCBI Taxonomy" id="560253"/>
    <lineage>
        <taxon>Eukaryota</taxon>
        <taxon>Fungi</taxon>
        <taxon>Dikarya</taxon>
        <taxon>Ascomycota</taxon>
        <taxon>Pezizomycotina</taxon>
        <taxon>Lecanoromycetes</taxon>
        <taxon>OSLEUM clade</taxon>
        <taxon>Lecanoromycetidae</taxon>
        <taxon>Lecanorales</taxon>
        <taxon>Lecanorineae</taxon>
        <taxon>Parmeliaceae</taxon>
        <taxon>Letharia</taxon>
    </lineage>
</organism>
<dbReference type="InterPro" id="IPR036188">
    <property type="entry name" value="FAD/NAD-bd_sf"/>
</dbReference>
<evidence type="ECO:0000256" key="2">
    <source>
        <dbReference type="SAM" id="MobiDB-lite"/>
    </source>
</evidence>
<reference evidence="4 5" key="1">
    <citation type="journal article" date="2020" name="Genomics">
        <title>Complete, high-quality genomes from long-read metagenomic sequencing of two wolf lichen thalli reveals enigmatic genome architecture.</title>
        <authorList>
            <person name="McKenzie S.K."/>
            <person name="Walston R.F."/>
            <person name="Allen J.L."/>
        </authorList>
    </citation>
    <scope>NUCLEOTIDE SEQUENCE [LARGE SCALE GENOMIC DNA]</scope>
    <source>
        <strain evidence="4">WasteWater1</strain>
    </source>
</reference>
<evidence type="ECO:0000256" key="1">
    <source>
        <dbReference type="ARBA" id="ARBA00023002"/>
    </source>
</evidence>
<dbReference type="PANTHER" id="PTHR43539:SF68">
    <property type="entry name" value="FLAVIN-BINDING MONOOXYGENASE-LIKE PROTEIN (AFU_ORTHOLOGUE AFUA_4G09220)"/>
    <property type="match status" value="1"/>
</dbReference>
<evidence type="ECO:0000313" key="5">
    <source>
        <dbReference type="Proteomes" id="UP000593566"/>
    </source>
</evidence>
<dbReference type="PRINTS" id="PR00411">
    <property type="entry name" value="PNDRDTASEI"/>
</dbReference>
<dbReference type="SUPFAM" id="SSF51905">
    <property type="entry name" value="FAD/NAD(P)-binding domain"/>
    <property type="match status" value="1"/>
</dbReference>
<dbReference type="RefSeq" id="XP_037150461.1">
    <property type="nucleotide sequence ID" value="XM_037293632.1"/>
</dbReference>
<proteinExistence type="predicted"/>
<comment type="caution">
    <text evidence="4">The sequence shown here is derived from an EMBL/GenBank/DDBJ whole genome shotgun (WGS) entry which is preliminary data.</text>
</comment>
<evidence type="ECO:0000313" key="4">
    <source>
        <dbReference type="EMBL" id="KAF6221026.1"/>
    </source>
</evidence>
<accession>A0A8H6CD00</accession>
<dbReference type="PANTHER" id="PTHR43539">
    <property type="entry name" value="FLAVIN-BINDING MONOOXYGENASE-LIKE PROTEIN (AFU_ORTHOLOGUE AFUA_4G09220)"/>
    <property type="match status" value="1"/>
</dbReference>
<dbReference type="AlphaFoldDB" id="A0A8H6CD00"/>
<protein>
    <recommendedName>
        <fullName evidence="3">FAD/NAD(P)-binding domain-containing protein</fullName>
    </recommendedName>
</protein>
<feature type="domain" description="FAD/NAD(P)-binding" evidence="3">
    <location>
        <begin position="217"/>
        <end position="447"/>
    </location>
</feature>